<comment type="similarity">
    <text evidence="1">Belongs to the leucine-binding protein family.</text>
</comment>
<dbReference type="InterPro" id="IPR028081">
    <property type="entry name" value="Leu-bd"/>
</dbReference>
<evidence type="ECO:0000313" key="6">
    <source>
        <dbReference type="Proteomes" id="UP000776983"/>
    </source>
</evidence>
<dbReference type="Pfam" id="PF13458">
    <property type="entry name" value="Peripla_BP_6"/>
    <property type="match status" value="1"/>
</dbReference>
<feature type="domain" description="Leucine-binding protein" evidence="4">
    <location>
        <begin position="31"/>
        <end position="370"/>
    </location>
</feature>
<evidence type="ECO:0000259" key="4">
    <source>
        <dbReference type="Pfam" id="PF13458"/>
    </source>
</evidence>
<proteinExistence type="inferred from homology"/>
<feature type="signal peptide" evidence="3">
    <location>
        <begin position="1"/>
        <end position="28"/>
    </location>
</feature>
<gene>
    <name evidence="5" type="ORF">H0484_10870</name>
</gene>
<dbReference type="Gene3D" id="3.40.50.2300">
    <property type="match status" value="2"/>
</dbReference>
<dbReference type="RefSeq" id="WP_226954668.1">
    <property type="nucleotide sequence ID" value="NZ_JACDXW010000005.1"/>
</dbReference>
<sequence>MHNRFLARFKVGVLTSAAALAMVTPAWADDIKVGLLSQYSGTYSWWGQEYDRGVELFLEETGGKVGDHTLSILRRDEGGTSPARSRQLAQELVVRDKAQYLVGGTFTPTVMGTADIVDQTKTPYVFVNGATSSMTDKTPYFVRVGYTSWAYCEPLVQWVYDQGARKAITVVADYAPGVDIENAFNDTFKKLGGDMVDSIRVPLGTTDFSAYLQRIKDTGVEHVFMFMPVGPMSAGFIKAFQERGLGKDGVALYAGAETQESDLPAIGDSALGIVTALHYSPYLDTAVNKDFVKRFQAKYGNDAVPSLAAMGAYDAMQLVAKMVEATDGKKDGEKALEAVKGYSWESPRGPSKIEADTREITQNIYIRRVDKVDGKLGNVPIHTYEAVKEPWHAAKQAAAK</sequence>
<dbReference type="PANTHER" id="PTHR30483:SF6">
    <property type="entry name" value="PERIPLASMIC BINDING PROTEIN OF ABC TRANSPORTER FOR NATURAL AMINO ACIDS"/>
    <property type="match status" value="1"/>
</dbReference>
<name>A0ABS8CEL4_9BURK</name>
<evidence type="ECO:0000313" key="5">
    <source>
        <dbReference type="EMBL" id="MCB5364249.1"/>
    </source>
</evidence>
<keyword evidence="2 3" id="KW-0732">Signal</keyword>
<dbReference type="SUPFAM" id="SSF53822">
    <property type="entry name" value="Periplasmic binding protein-like I"/>
    <property type="match status" value="1"/>
</dbReference>
<protein>
    <submittedName>
        <fullName evidence="5">ABC transporter substrate-binding protein</fullName>
    </submittedName>
</protein>
<dbReference type="Proteomes" id="UP000776983">
    <property type="component" value="Unassembled WGS sequence"/>
</dbReference>
<accession>A0ABS8CEL4</accession>
<dbReference type="InterPro" id="IPR028082">
    <property type="entry name" value="Peripla_BP_I"/>
</dbReference>
<dbReference type="CDD" id="cd20013">
    <property type="entry name" value="PBP1_RPA0985_benzoate-like"/>
    <property type="match status" value="1"/>
</dbReference>
<evidence type="ECO:0000256" key="3">
    <source>
        <dbReference type="SAM" id="SignalP"/>
    </source>
</evidence>
<dbReference type="PANTHER" id="PTHR30483">
    <property type="entry name" value="LEUCINE-SPECIFIC-BINDING PROTEIN"/>
    <property type="match status" value="1"/>
</dbReference>
<evidence type="ECO:0000256" key="1">
    <source>
        <dbReference type="ARBA" id="ARBA00010062"/>
    </source>
</evidence>
<comment type="caution">
    <text evidence="5">The sequence shown here is derived from an EMBL/GenBank/DDBJ whole genome shotgun (WGS) entry which is preliminary data.</text>
</comment>
<organism evidence="5 6">
    <name type="scientific">Mesopusillimonas faecipullorum</name>
    <dbReference type="NCBI Taxonomy" id="2755040"/>
    <lineage>
        <taxon>Bacteria</taxon>
        <taxon>Pseudomonadati</taxon>
        <taxon>Pseudomonadota</taxon>
        <taxon>Betaproteobacteria</taxon>
        <taxon>Burkholderiales</taxon>
        <taxon>Alcaligenaceae</taxon>
        <taxon>Mesopusillimonas</taxon>
    </lineage>
</organism>
<dbReference type="EMBL" id="JACDXW010000005">
    <property type="protein sequence ID" value="MCB5364249.1"/>
    <property type="molecule type" value="Genomic_DNA"/>
</dbReference>
<feature type="chain" id="PRO_5045325293" evidence="3">
    <location>
        <begin position="29"/>
        <end position="400"/>
    </location>
</feature>
<dbReference type="InterPro" id="IPR051010">
    <property type="entry name" value="BCAA_transport"/>
</dbReference>
<evidence type="ECO:0000256" key="2">
    <source>
        <dbReference type="ARBA" id="ARBA00022729"/>
    </source>
</evidence>
<keyword evidence="6" id="KW-1185">Reference proteome</keyword>
<reference evidence="5 6" key="1">
    <citation type="submission" date="2020-07" db="EMBL/GenBank/DDBJ databases">
        <title>Pusillimonas sp. nov., isolated from poultry manure in Taiwan.</title>
        <authorList>
            <person name="Lin S.-Y."/>
            <person name="Tang Y.-S."/>
            <person name="Young C.-C."/>
        </authorList>
    </citation>
    <scope>NUCLEOTIDE SEQUENCE [LARGE SCALE GENOMIC DNA]</scope>
    <source>
        <strain evidence="5 6">CC-YST705</strain>
    </source>
</reference>